<feature type="region of interest" description="Disordered" evidence="2">
    <location>
        <begin position="1"/>
        <end position="53"/>
    </location>
</feature>
<name>A0ABN9PA33_9DINO</name>
<feature type="non-terminal residue" evidence="4">
    <location>
        <position position="1"/>
    </location>
</feature>
<feature type="domain" description="Fe2OG dioxygenase" evidence="3">
    <location>
        <begin position="212"/>
        <end position="316"/>
    </location>
</feature>
<evidence type="ECO:0000256" key="2">
    <source>
        <dbReference type="SAM" id="MobiDB-lite"/>
    </source>
</evidence>
<dbReference type="SUPFAM" id="SSF51197">
    <property type="entry name" value="Clavaminate synthase-like"/>
    <property type="match status" value="1"/>
</dbReference>
<keyword evidence="1" id="KW-0560">Oxidoreductase</keyword>
<comment type="similarity">
    <text evidence="1">Belongs to the iron/ascorbate-dependent oxidoreductase family.</text>
</comment>
<reference evidence="4" key="1">
    <citation type="submission" date="2023-10" db="EMBL/GenBank/DDBJ databases">
        <authorList>
            <person name="Chen Y."/>
            <person name="Shah S."/>
            <person name="Dougan E. K."/>
            <person name="Thang M."/>
            <person name="Chan C."/>
        </authorList>
    </citation>
    <scope>NUCLEOTIDE SEQUENCE [LARGE SCALE GENOMIC DNA]</scope>
</reference>
<dbReference type="PROSITE" id="PS51471">
    <property type="entry name" value="FE2OG_OXY"/>
    <property type="match status" value="1"/>
</dbReference>
<evidence type="ECO:0000313" key="5">
    <source>
        <dbReference type="Proteomes" id="UP001189429"/>
    </source>
</evidence>
<dbReference type="Pfam" id="PF14226">
    <property type="entry name" value="DIOX_N"/>
    <property type="match status" value="1"/>
</dbReference>
<evidence type="ECO:0000313" key="4">
    <source>
        <dbReference type="EMBL" id="CAK0789639.1"/>
    </source>
</evidence>
<dbReference type="InterPro" id="IPR044861">
    <property type="entry name" value="IPNS-like_FE2OG_OXY"/>
</dbReference>
<feature type="compositionally biased region" description="Gly residues" evidence="2">
    <location>
        <begin position="1"/>
        <end position="10"/>
    </location>
</feature>
<feature type="compositionally biased region" description="Basic residues" evidence="2">
    <location>
        <begin position="13"/>
        <end position="31"/>
    </location>
</feature>
<dbReference type="Gene3D" id="2.60.120.330">
    <property type="entry name" value="B-lactam Antibiotic, Isopenicillin N Synthase, Chain"/>
    <property type="match status" value="1"/>
</dbReference>
<dbReference type="InterPro" id="IPR026992">
    <property type="entry name" value="DIOX_N"/>
</dbReference>
<dbReference type="InterPro" id="IPR027443">
    <property type="entry name" value="IPNS-like_sf"/>
</dbReference>
<dbReference type="InterPro" id="IPR005123">
    <property type="entry name" value="Oxoglu/Fe-dep_dioxygenase_dom"/>
</dbReference>
<evidence type="ECO:0000256" key="1">
    <source>
        <dbReference type="RuleBase" id="RU003682"/>
    </source>
</evidence>
<dbReference type="PANTHER" id="PTHR47990">
    <property type="entry name" value="2-OXOGLUTARATE (2OG) AND FE(II)-DEPENDENT OXYGENASE SUPERFAMILY PROTEIN-RELATED"/>
    <property type="match status" value="1"/>
</dbReference>
<organism evidence="4 5">
    <name type="scientific">Prorocentrum cordatum</name>
    <dbReference type="NCBI Taxonomy" id="2364126"/>
    <lineage>
        <taxon>Eukaryota</taxon>
        <taxon>Sar</taxon>
        <taxon>Alveolata</taxon>
        <taxon>Dinophyceae</taxon>
        <taxon>Prorocentrales</taxon>
        <taxon>Prorocentraceae</taxon>
        <taxon>Prorocentrum</taxon>
    </lineage>
</organism>
<evidence type="ECO:0000259" key="3">
    <source>
        <dbReference type="PROSITE" id="PS51471"/>
    </source>
</evidence>
<dbReference type="InterPro" id="IPR050231">
    <property type="entry name" value="Iron_ascorbate_oxido_reductase"/>
</dbReference>
<dbReference type="EMBL" id="CAUYUJ010000277">
    <property type="protein sequence ID" value="CAK0789639.1"/>
    <property type="molecule type" value="Genomic_DNA"/>
</dbReference>
<dbReference type="Pfam" id="PF03171">
    <property type="entry name" value="2OG-FeII_Oxy"/>
    <property type="match status" value="1"/>
</dbReference>
<protein>
    <recommendedName>
        <fullName evidence="3">Fe2OG dioxygenase domain-containing protein</fullName>
    </recommendedName>
</protein>
<keyword evidence="5" id="KW-1185">Reference proteome</keyword>
<dbReference type="Proteomes" id="UP001189429">
    <property type="component" value="Unassembled WGS sequence"/>
</dbReference>
<sequence length="375" mass="40128">AALPGAGCGGAPRARRGWRRARRGAASRGHRAIPAAGPARRFGLPSAGRGGGGARQRLPSAGFFYLVGHGVPCDDVRALHGLARDFFALPPSQKAAISMASDPAGGRGYQRLGENVTEGRPDWHEAIDFLAEPGEGDIDFDGLGAWVGAAKLRGMRRLALSRNLWPPQPAALRPAAEAHFARMRVLGQALMDATAQAFGLPPDHLAPLVDRSFWVARIIGYPPLGGREADGVESCGEHTDYGWWTLLSQDETPGALEVRTAAGDWTTVEPLPGAFVVNLGDMLHVWSGRRFKATPHRVRQTQVGCYRTSVAFFFEPNFDAVIRPVGAPPRDEAPSACGDGLSRDSDRALDRALGGAPIAYGEHLFDKISSNFSFQ</sequence>
<keyword evidence="1" id="KW-0408">Iron</keyword>
<gene>
    <name evidence="4" type="ORF">PCOR1329_LOCUS1161</name>
</gene>
<comment type="caution">
    <text evidence="4">The sequence shown here is derived from an EMBL/GenBank/DDBJ whole genome shotgun (WGS) entry which is preliminary data.</text>
</comment>
<keyword evidence="1" id="KW-0479">Metal-binding</keyword>
<proteinExistence type="inferred from homology"/>
<accession>A0ABN9PA33</accession>